<keyword evidence="7 8" id="KW-0092">Biotin</keyword>
<protein>
    <recommendedName>
        <fullName evidence="2 8">Biotin carboxyl carrier protein of acetyl-CoA carboxylase</fullName>
    </recommendedName>
</protein>
<evidence type="ECO:0000259" key="9">
    <source>
        <dbReference type="PROSITE" id="PS50968"/>
    </source>
</evidence>
<dbReference type="InterPro" id="IPR050709">
    <property type="entry name" value="Biotin_Carboxyl_Carrier/Decarb"/>
</dbReference>
<evidence type="ECO:0000313" key="11">
    <source>
        <dbReference type="Proteomes" id="UP000824681"/>
    </source>
</evidence>
<organism evidence="10 11">
    <name type="scientific">Nonomuraea coxensis DSM 45129</name>
    <dbReference type="NCBI Taxonomy" id="1122611"/>
    <lineage>
        <taxon>Bacteria</taxon>
        <taxon>Bacillati</taxon>
        <taxon>Actinomycetota</taxon>
        <taxon>Actinomycetes</taxon>
        <taxon>Streptosporangiales</taxon>
        <taxon>Streptosporangiaceae</taxon>
        <taxon>Nonomuraea</taxon>
    </lineage>
</organism>
<dbReference type="Proteomes" id="UP000824681">
    <property type="component" value="Chromosome"/>
</dbReference>
<gene>
    <name evidence="10" type="primary">accB1</name>
    <name evidence="10" type="ORF">Nocox_12745</name>
</gene>
<dbReference type="Pfam" id="PF00364">
    <property type="entry name" value="Biotin_lipoyl"/>
    <property type="match status" value="1"/>
</dbReference>
<dbReference type="PANTHER" id="PTHR45266:SF3">
    <property type="entry name" value="OXALOACETATE DECARBOXYLASE ALPHA CHAIN"/>
    <property type="match status" value="1"/>
</dbReference>
<evidence type="ECO:0000256" key="5">
    <source>
        <dbReference type="ARBA" id="ARBA00023098"/>
    </source>
</evidence>
<dbReference type="CDD" id="cd06850">
    <property type="entry name" value="biotinyl_domain"/>
    <property type="match status" value="1"/>
</dbReference>
<sequence>MTETRVESADEQRAVELGSLEAEMTRLGAEGAMEILCRSLSGVVGLAPFPPARASARFGCASIEVEWASPEPVPAAPAAVAAAAAVEEPEAEERHEVRAPLVGTFYRAQEPGAKPFVEVGDAVVAGQQVGIVEAMKLMNPVVAEVSGWVTDVVAGDGERVEFGQPLVFLRPGGQE</sequence>
<keyword evidence="6 8" id="KW-0275">Fatty acid biosynthesis</keyword>
<dbReference type="InterPro" id="IPR011053">
    <property type="entry name" value="Single_hybrid_motif"/>
</dbReference>
<dbReference type="Gene3D" id="2.40.50.100">
    <property type="match status" value="1"/>
</dbReference>
<proteinExistence type="predicted"/>
<feature type="domain" description="Lipoyl-binding" evidence="9">
    <location>
        <begin position="94"/>
        <end position="170"/>
    </location>
</feature>
<keyword evidence="4 8" id="KW-0276">Fatty acid metabolism</keyword>
<evidence type="ECO:0000256" key="6">
    <source>
        <dbReference type="ARBA" id="ARBA00023160"/>
    </source>
</evidence>
<evidence type="ECO:0000256" key="4">
    <source>
        <dbReference type="ARBA" id="ARBA00022832"/>
    </source>
</evidence>
<evidence type="ECO:0000256" key="2">
    <source>
        <dbReference type="ARBA" id="ARBA00017562"/>
    </source>
</evidence>
<dbReference type="RefSeq" id="WP_246649780.1">
    <property type="nucleotide sequence ID" value="NZ_CP068985.1"/>
</dbReference>
<dbReference type="InterPro" id="IPR001882">
    <property type="entry name" value="Biotin_BS"/>
</dbReference>
<comment type="pathway">
    <text evidence="1 8">Lipid metabolism; fatty acid biosynthesis.</text>
</comment>
<dbReference type="PROSITE" id="PS50968">
    <property type="entry name" value="BIOTINYL_LIPOYL"/>
    <property type="match status" value="1"/>
</dbReference>
<dbReference type="PROSITE" id="PS00188">
    <property type="entry name" value="BIOTIN"/>
    <property type="match status" value="1"/>
</dbReference>
<name>A0ABX8U0F8_9ACTN</name>
<evidence type="ECO:0000313" key="10">
    <source>
        <dbReference type="EMBL" id="QYC40167.1"/>
    </source>
</evidence>
<dbReference type="EMBL" id="CP068985">
    <property type="protein sequence ID" value="QYC40167.1"/>
    <property type="molecule type" value="Genomic_DNA"/>
</dbReference>
<comment type="function">
    <text evidence="8">This protein is a component of the acetyl coenzyme A carboxylase complex; first, biotin carboxylase catalyzes the carboxylation of the carrier protein and then the transcarboxylase transfers the carboxyl group to form malonyl-CoA.</text>
</comment>
<dbReference type="InterPro" id="IPR001249">
    <property type="entry name" value="AcCoA_biotinCC"/>
</dbReference>
<evidence type="ECO:0000256" key="7">
    <source>
        <dbReference type="ARBA" id="ARBA00023267"/>
    </source>
</evidence>
<evidence type="ECO:0000256" key="1">
    <source>
        <dbReference type="ARBA" id="ARBA00005194"/>
    </source>
</evidence>
<dbReference type="SUPFAM" id="SSF51230">
    <property type="entry name" value="Single hybrid motif"/>
    <property type="match status" value="1"/>
</dbReference>
<dbReference type="InterPro" id="IPR000089">
    <property type="entry name" value="Biotin_lipoyl"/>
</dbReference>
<evidence type="ECO:0000256" key="8">
    <source>
        <dbReference type="RuleBase" id="RU364072"/>
    </source>
</evidence>
<keyword evidence="11" id="KW-1185">Reference proteome</keyword>
<dbReference type="PANTHER" id="PTHR45266">
    <property type="entry name" value="OXALOACETATE DECARBOXYLASE ALPHA CHAIN"/>
    <property type="match status" value="1"/>
</dbReference>
<reference evidence="10 11" key="1">
    <citation type="journal article" date="2021" name="ACS Chem. Biol.">
        <title>Genomic-Led Discovery of a Novel Glycopeptide Antibiotic by Nonomuraea coxensis DSM 45129.</title>
        <authorList>
            <person name="Yushchuk O."/>
            <person name="Vior N.M."/>
            <person name="Andreo-Vidal A."/>
            <person name="Berini F."/>
            <person name="Ruckert C."/>
            <person name="Busche T."/>
            <person name="Binda E."/>
            <person name="Kalinowski J."/>
            <person name="Truman A.W."/>
            <person name="Marinelli F."/>
        </authorList>
    </citation>
    <scope>NUCLEOTIDE SEQUENCE [LARGE SCALE GENOMIC DNA]</scope>
    <source>
        <strain evidence="10 11">DSM 45129</strain>
    </source>
</reference>
<keyword evidence="5 8" id="KW-0443">Lipid metabolism</keyword>
<evidence type="ECO:0000256" key="3">
    <source>
        <dbReference type="ARBA" id="ARBA00022516"/>
    </source>
</evidence>
<keyword evidence="3 8" id="KW-0444">Lipid biosynthesis</keyword>
<dbReference type="PRINTS" id="PR01071">
    <property type="entry name" value="ACOABIOTINCC"/>
</dbReference>
<accession>A0ABX8U0F8</accession>